<keyword evidence="6 11" id="KW-0798">TonB box</keyword>
<organism evidence="14 15">
    <name type="scientific">Salinivirga cyanobacteriivorans</name>
    <dbReference type="NCBI Taxonomy" id="1307839"/>
    <lineage>
        <taxon>Bacteria</taxon>
        <taxon>Pseudomonadati</taxon>
        <taxon>Bacteroidota</taxon>
        <taxon>Bacteroidia</taxon>
        <taxon>Bacteroidales</taxon>
        <taxon>Salinivirgaceae</taxon>
        <taxon>Salinivirga</taxon>
    </lineage>
</organism>
<dbReference type="GO" id="GO:0044718">
    <property type="term" value="P:siderophore transmembrane transport"/>
    <property type="evidence" value="ECO:0007669"/>
    <property type="project" value="TreeGrafter"/>
</dbReference>
<evidence type="ECO:0000256" key="2">
    <source>
        <dbReference type="ARBA" id="ARBA00022448"/>
    </source>
</evidence>
<dbReference type="OrthoDB" id="1109239at2"/>
<keyword evidence="4 10" id="KW-0812">Transmembrane</keyword>
<feature type="domain" description="TonB-dependent receptor plug" evidence="13">
    <location>
        <begin position="52"/>
        <end position="169"/>
    </location>
</feature>
<evidence type="ECO:0000256" key="10">
    <source>
        <dbReference type="PROSITE-ProRule" id="PRU01360"/>
    </source>
</evidence>
<gene>
    <name evidence="14" type="primary">cirA_5</name>
    <name evidence="14" type="ORF">L21SP5_02513</name>
</gene>
<dbReference type="InterPro" id="IPR012910">
    <property type="entry name" value="Plug_dom"/>
</dbReference>
<dbReference type="Proteomes" id="UP000064893">
    <property type="component" value="Chromosome"/>
</dbReference>
<dbReference type="EMBL" id="CP013118">
    <property type="protein sequence ID" value="ALO16137.1"/>
    <property type="molecule type" value="Genomic_DNA"/>
</dbReference>
<keyword evidence="3 10" id="KW-1134">Transmembrane beta strand</keyword>
<keyword evidence="9 10" id="KW-0998">Cell outer membrane</keyword>
<feature type="domain" description="TonB-dependent receptor-like beta-barrel" evidence="12">
    <location>
        <begin position="270"/>
        <end position="752"/>
    </location>
</feature>
<keyword evidence="15" id="KW-1185">Reference proteome</keyword>
<name>A0A0S2I186_9BACT</name>
<keyword evidence="5" id="KW-0732">Signal</keyword>
<evidence type="ECO:0000256" key="6">
    <source>
        <dbReference type="ARBA" id="ARBA00023077"/>
    </source>
</evidence>
<evidence type="ECO:0000256" key="8">
    <source>
        <dbReference type="ARBA" id="ARBA00023170"/>
    </source>
</evidence>
<keyword evidence="7 10" id="KW-0472">Membrane</keyword>
<evidence type="ECO:0000259" key="12">
    <source>
        <dbReference type="Pfam" id="PF00593"/>
    </source>
</evidence>
<dbReference type="GO" id="GO:0015344">
    <property type="term" value="F:siderophore uptake transmembrane transporter activity"/>
    <property type="evidence" value="ECO:0007669"/>
    <property type="project" value="TreeGrafter"/>
</dbReference>
<protein>
    <submittedName>
        <fullName evidence="14">Colicin I receptor</fullName>
    </submittedName>
</protein>
<dbReference type="InterPro" id="IPR036942">
    <property type="entry name" value="Beta-barrel_TonB_sf"/>
</dbReference>
<dbReference type="AlphaFoldDB" id="A0A0S2I186"/>
<dbReference type="RefSeq" id="WP_057953534.1">
    <property type="nucleotide sequence ID" value="NZ_CP013118.1"/>
</dbReference>
<evidence type="ECO:0000256" key="7">
    <source>
        <dbReference type="ARBA" id="ARBA00023136"/>
    </source>
</evidence>
<dbReference type="PANTHER" id="PTHR30069">
    <property type="entry name" value="TONB-DEPENDENT OUTER MEMBRANE RECEPTOR"/>
    <property type="match status" value="1"/>
</dbReference>
<dbReference type="Gene3D" id="2.40.170.20">
    <property type="entry name" value="TonB-dependent receptor, beta-barrel domain"/>
    <property type="match status" value="1"/>
</dbReference>
<dbReference type="Pfam" id="PF07715">
    <property type="entry name" value="Plug"/>
    <property type="match status" value="1"/>
</dbReference>
<evidence type="ECO:0000256" key="1">
    <source>
        <dbReference type="ARBA" id="ARBA00004571"/>
    </source>
</evidence>
<evidence type="ECO:0000256" key="9">
    <source>
        <dbReference type="ARBA" id="ARBA00023237"/>
    </source>
</evidence>
<dbReference type="InterPro" id="IPR000531">
    <property type="entry name" value="Beta-barrel_TonB"/>
</dbReference>
<evidence type="ECO:0000256" key="5">
    <source>
        <dbReference type="ARBA" id="ARBA00022729"/>
    </source>
</evidence>
<sequence>MKQFLRITILFILPFTVSISISAQEENLYEMDLESLMEIEIVSASKKAEDIFEAPLGASVLSSEQIKESGATSIMEALRLIPGLIVRETTPGNYDIHLRGYDGVDPKGLITLTANTMTLIMVNNRTVYSEFQGQTYWELLQINIDDVDRIEVVRGPVSAMYGPNAVAGVINILTRSPTEKEGASFSTYSMAGAPNSVITSTSAAFNFDNGLGIRLSGNADFRDRHKVDYFIFNENDFVDELDETEVTNILGLHVLDADKPYEGVYLAGPQAGQPIPNYNIHERYPDKKLATERYGGNMHMRYNKNDLDLNLMGGYSYARVQRVYANNNIAALSTDSLNTYFAHFWGSYKGLTITADYSKGFNALVGSGELLKVNSDVLTATAEYDLKISENFSLKPGVSYKTSSYNSMGLGSTEQEIDPATFLSEGYEIVTPEDGGDVTNTLLSGHLQADYKWDRLRIIGAARVDKFQHPNKAAFSPLISATYKATENFLIRGSYGRSSRTPFIFDLFFDINLRYPTGTQYQGFALYNNLVYRGTERSDEIPGVNKNYDYKLLTVDDAEIGFRHKISETFTLDIELFWSQLNNLIALSKVGNDTIAGVNPLTGDETREAIEYYSFINLDMKPQQTGATMSLTSVPFKKMSFQIFVTVQQTKINDYADAIDVNGNPIDADGDGKKRSDFYHKATPAFTGGVNMNYRPTKKINFNLNSYFYSHQTLVINNEMNQGVVDANIILNGTINYKITDGIKIFATGRNLIGGYKRQYAFTDKIGPSVLGGVNINF</sequence>
<comment type="similarity">
    <text evidence="10 11">Belongs to the TonB-dependent receptor family.</text>
</comment>
<dbReference type="InterPro" id="IPR039426">
    <property type="entry name" value="TonB-dep_rcpt-like"/>
</dbReference>
<keyword evidence="2 10" id="KW-0813">Transport</keyword>
<proteinExistence type="inferred from homology"/>
<accession>A0A0S2I186</accession>
<evidence type="ECO:0000313" key="14">
    <source>
        <dbReference type="EMBL" id="ALO16137.1"/>
    </source>
</evidence>
<dbReference type="KEGG" id="blq:L21SP5_02513"/>
<evidence type="ECO:0000256" key="11">
    <source>
        <dbReference type="RuleBase" id="RU003357"/>
    </source>
</evidence>
<evidence type="ECO:0000313" key="15">
    <source>
        <dbReference type="Proteomes" id="UP000064893"/>
    </source>
</evidence>
<evidence type="ECO:0000256" key="4">
    <source>
        <dbReference type="ARBA" id="ARBA00022692"/>
    </source>
</evidence>
<dbReference type="Gene3D" id="2.170.130.10">
    <property type="entry name" value="TonB-dependent receptor, plug domain"/>
    <property type="match status" value="1"/>
</dbReference>
<keyword evidence="8 14" id="KW-0675">Receptor</keyword>
<dbReference type="PROSITE" id="PS52016">
    <property type="entry name" value="TONB_DEPENDENT_REC_3"/>
    <property type="match status" value="1"/>
</dbReference>
<comment type="subcellular location">
    <subcellularLocation>
        <location evidence="1 10">Cell outer membrane</location>
        <topology evidence="1 10">Multi-pass membrane protein</topology>
    </subcellularLocation>
</comment>
<dbReference type="GO" id="GO:0009279">
    <property type="term" value="C:cell outer membrane"/>
    <property type="evidence" value="ECO:0007669"/>
    <property type="project" value="UniProtKB-SubCell"/>
</dbReference>
<reference evidence="14 15" key="1">
    <citation type="submission" date="2015-11" db="EMBL/GenBank/DDBJ databases">
        <title>Description and complete genome sequence of a novel strain predominating in hypersaline microbial mats and representing a new family of the Bacteriodetes phylum.</title>
        <authorList>
            <person name="Spring S."/>
            <person name="Bunk B."/>
            <person name="Sproer C."/>
            <person name="Klenk H.-P."/>
        </authorList>
    </citation>
    <scope>NUCLEOTIDE SEQUENCE [LARGE SCALE GENOMIC DNA]</scope>
    <source>
        <strain evidence="14 15">L21-Spi-D4</strain>
    </source>
</reference>
<evidence type="ECO:0000259" key="13">
    <source>
        <dbReference type="Pfam" id="PF07715"/>
    </source>
</evidence>
<dbReference type="Pfam" id="PF00593">
    <property type="entry name" value="TonB_dep_Rec_b-barrel"/>
    <property type="match status" value="1"/>
</dbReference>
<evidence type="ECO:0000256" key="3">
    <source>
        <dbReference type="ARBA" id="ARBA00022452"/>
    </source>
</evidence>
<dbReference type="SUPFAM" id="SSF56935">
    <property type="entry name" value="Porins"/>
    <property type="match status" value="1"/>
</dbReference>
<dbReference type="PANTHER" id="PTHR30069:SF29">
    <property type="entry name" value="HEMOGLOBIN AND HEMOGLOBIN-HAPTOGLOBIN-BINDING PROTEIN 1-RELATED"/>
    <property type="match status" value="1"/>
</dbReference>
<dbReference type="InterPro" id="IPR037066">
    <property type="entry name" value="Plug_dom_sf"/>
</dbReference>
<dbReference type="STRING" id="1307839.L21SP5_02513"/>